<protein>
    <submittedName>
        <fullName evidence="1">Uncharacterized protein</fullName>
    </submittedName>
</protein>
<comment type="caution">
    <text evidence="1">The sequence shown here is derived from an EMBL/GenBank/DDBJ whole genome shotgun (WGS) entry which is preliminary data.</text>
</comment>
<keyword evidence="2" id="KW-1185">Reference proteome</keyword>
<name>A0ABQ9HZT9_9NEOP</name>
<proteinExistence type="predicted"/>
<reference evidence="1 2" key="1">
    <citation type="submission" date="2023-02" db="EMBL/GenBank/DDBJ databases">
        <title>LHISI_Scaffold_Assembly.</title>
        <authorList>
            <person name="Stuart O.P."/>
            <person name="Cleave R."/>
            <person name="Magrath M.J.L."/>
            <person name="Mikheyev A.S."/>
        </authorList>
    </citation>
    <scope>NUCLEOTIDE SEQUENCE [LARGE SCALE GENOMIC DNA]</scope>
    <source>
        <strain evidence="1">Daus_M_001</strain>
        <tissue evidence="1">Leg muscle</tissue>
    </source>
</reference>
<accession>A0ABQ9HZT9</accession>
<organism evidence="1 2">
    <name type="scientific">Dryococelus australis</name>
    <dbReference type="NCBI Taxonomy" id="614101"/>
    <lineage>
        <taxon>Eukaryota</taxon>
        <taxon>Metazoa</taxon>
        <taxon>Ecdysozoa</taxon>
        <taxon>Arthropoda</taxon>
        <taxon>Hexapoda</taxon>
        <taxon>Insecta</taxon>
        <taxon>Pterygota</taxon>
        <taxon>Neoptera</taxon>
        <taxon>Polyneoptera</taxon>
        <taxon>Phasmatodea</taxon>
        <taxon>Verophasmatodea</taxon>
        <taxon>Anareolatae</taxon>
        <taxon>Phasmatidae</taxon>
        <taxon>Eurycanthinae</taxon>
        <taxon>Dryococelus</taxon>
    </lineage>
</organism>
<gene>
    <name evidence="1" type="ORF">PR048_009084</name>
</gene>
<dbReference type="Proteomes" id="UP001159363">
    <property type="component" value="Chromosome 3"/>
</dbReference>
<evidence type="ECO:0000313" key="1">
    <source>
        <dbReference type="EMBL" id="KAJ8889584.1"/>
    </source>
</evidence>
<sequence length="213" mass="23766">MVQLLSRIQENVAALKFLGMSVSSWNPLLFYLKERKLGMSLQREGELTITNPSYLPTLDQDGSEYYRAVERESRHLGWIKDIHNHSVSSGLGSQSTQSFLGKSGETVPKFVIRQDHHALASTLRTARLVEHGIIPHFTLKTAATLKDSDTDVAPISEQGPESIGEESQVFTIDTLVLDTIRDMLPNTNLAVGYWKHPSNLKMADTHSGSRTTY</sequence>
<dbReference type="EMBL" id="JARBHB010000003">
    <property type="protein sequence ID" value="KAJ8889584.1"/>
    <property type="molecule type" value="Genomic_DNA"/>
</dbReference>
<evidence type="ECO:0000313" key="2">
    <source>
        <dbReference type="Proteomes" id="UP001159363"/>
    </source>
</evidence>